<dbReference type="GO" id="GO:0055085">
    <property type="term" value="P:transmembrane transport"/>
    <property type="evidence" value="ECO:0007669"/>
    <property type="project" value="InterPro"/>
</dbReference>
<dbReference type="Pfam" id="PF03600">
    <property type="entry name" value="CitMHS"/>
    <property type="match status" value="1"/>
</dbReference>
<evidence type="ECO:0000259" key="7">
    <source>
        <dbReference type="Pfam" id="PF03600"/>
    </source>
</evidence>
<evidence type="ECO:0000256" key="6">
    <source>
        <dbReference type="SAM" id="Phobius"/>
    </source>
</evidence>
<evidence type="ECO:0000313" key="9">
    <source>
        <dbReference type="Proteomes" id="UP000243657"/>
    </source>
</evidence>
<dbReference type="InterPro" id="IPR004680">
    <property type="entry name" value="Cit_transptr-like_dom"/>
</dbReference>
<accession>A0A261F3N3</accession>
<evidence type="ECO:0000256" key="5">
    <source>
        <dbReference type="ARBA" id="ARBA00023136"/>
    </source>
</evidence>
<feature type="transmembrane region" description="Helical" evidence="6">
    <location>
        <begin position="285"/>
        <end position="304"/>
    </location>
</feature>
<evidence type="ECO:0000313" key="8">
    <source>
        <dbReference type="EMBL" id="OZG53722.1"/>
    </source>
</evidence>
<evidence type="ECO:0000256" key="3">
    <source>
        <dbReference type="ARBA" id="ARBA00022692"/>
    </source>
</evidence>
<protein>
    <submittedName>
        <fullName evidence="8">Citrate transporter</fullName>
    </submittedName>
</protein>
<evidence type="ECO:0000256" key="4">
    <source>
        <dbReference type="ARBA" id="ARBA00022989"/>
    </source>
</evidence>
<feature type="transmembrane region" description="Helical" evidence="6">
    <location>
        <begin position="78"/>
        <end position="96"/>
    </location>
</feature>
<dbReference type="EMBL" id="MWWT01000008">
    <property type="protein sequence ID" value="OZG53722.1"/>
    <property type="molecule type" value="Genomic_DNA"/>
</dbReference>
<gene>
    <name evidence="8" type="ORF">ALMA_1287</name>
</gene>
<feature type="transmembrane region" description="Helical" evidence="6">
    <location>
        <begin position="135"/>
        <end position="151"/>
    </location>
</feature>
<sequence>MSTASILLALLGFATMIVITVLLLKKKISILLAFTTIPLAAGILAMLIQHAEWFTSLPGITTAANTYGKWVAAGIDKTWSITLMMFFSLPYFLLMSDTGMFDDIVKAVMRRVPVTAPIICALTVLVACIVELDGSITSVFLITVPLMLPLYEKFRVRKELLPFLISIAILIMCNTPWNPKILRATSLLPKGAGNSMTLFLKILPVQAFMLVALLAYAVIYGVLSQRSKLTAGSAASTQTTHVSREELLAQFKDTELTRHNMFWFNMALTVVLFVCMIVFDKLPQYYIFATGLTIALAANYKDLSAQTKLLKKYGQSLWPVAPAVLLSGVVVGVMQESGMLTEMVNAMVMVVPSAIGPYFYLIIALLSTPLMLLFTNDTWFYALIPLVSAFSAKYGVDQTVVIATLFMNFGSMISVIAQPQLYIATDLTGISIDKHIKFTLPRMWIFNVLVVVVGFAIGVFR</sequence>
<dbReference type="RefSeq" id="WP_094726906.1">
    <property type="nucleotide sequence ID" value="NZ_JBHLWS010000009.1"/>
</dbReference>
<dbReference type="Proteomes" id="UP000243657">
    <property type="component" value="Unassembled WGS sequence"/>
</dbReference>
<keyword evidence="2" id="KW-0813">Transport</keyword>
<dbReference type="AlphaFoldDB" id="A0A261F3N3"/>
<feature type="transmembrane region" description="Helical" evidence="6">
    <location>
        <begin position="31"/>
        <end position="48"/>
    </location>
</feature>
<feature type="domain" description="Citrate transporter-like" evidence="7">
    <location>
        <begin position="31"/>
        <end position="367"/>
    </location>
</feature>
<evidence type="ECO:0000256" key="2">
    <source>
        <dbReference type="ARBA" id="ARBA00022448"/>
    </source>
</evidence>
<keyword evidence="5 6" id="KW-0472">Membrane</keyword>
<organism evidence="8 9">
    <name type="scientific">Alloscardovia macacae</name>
    <dbReference type="NCBI Taxonomy" id="1160091"/>
    <lineage>
        <taxon>Bacteria</taxon>
        <taxon>Bacillati</taxon>
        <taxon>Actinomycetota</taxon>
        <taxon>Actinomycetes</taxon>
        <taxon>Bifidobacteriales</taxon>
        <taxon>Bifidobacteriaceae</taxon>
        <taxon>Alloscardovia</taxon>
    </lineage>
</organism>
<feature type="transmembrane region" description="Helical" evidence="6">
    <location>
        <begin position="402"/>
        <end position="423"/>
    </location>
</feature>
<evidence type="ECO:0000256" key="1">
    <source>
        <dbReference type="ARBA" id="ARBA00004141"/>
    </source>
</evidence>
<feature type="transmembrane region" description="Helical" evidence="6">
    <location>
        <begin position="346"/>
        <end position="366"/>
    </location>
</feature>
<feature type="transmembrane region" description="Helical" evidence="6">
    <location>
        <begin position="6"/>
        <end position="24"/>
    </location>
</feature>
<feature type="transmembrane region" description="Helical" evidence="6">
    <location>
        <begin position="444"/>
        <end position="460"/>
    </location>
</feature>
<keyword evidence="9" id="KW-1185">Reference proteome</keyword>
<feature type="transmembrane region" description="Helical" evidence="6">
    <location>
        <begin position="262"/>
        <end position="279"/>
    </location>
</feature>
<proteinExistence type="predicted"/>
<reference evidence="8 9" key="1">
    <citation type="journal article" date="2017" name="BMC Genomics">
        <title>Comparative genomic and phylogenomic analyses of the Bifidobacteriaceae family.</title>
        <authorList>
            <person name="Lugli G.A."/>
            <person name="Milani C."/>
            <person name="Turroni F."/>
            <person name="Duranti S."/>
            <person name="Mancabelli L."/>
            <person name="Mangifesta M."/>
            <person name="Ferrario C."/>
            <person name="Modesto M."/>
            <person name="Mattarelli P."/>
            <person name="Jiri K."/>
            <person name="van Sinderen D."/>
            <person name="Ventura M."/>
        </authorList>
    </citation>
    <scope>NUCLEOTIDE SEQUENCE [LARGE SCALE GENOMIC DNA]</scope>
    <source>
        <strain evidence="8 9">DSM 24762</strain>
    </source>
</reference>
<comment type="caution">
    <text evidence="8">The sequence shown here is derived from an EMBL/GenBank/DDBJ whole genome shotgun (WGS) entry which is preliminary data.</text>
</comment>
<feature type="transmembrane region" description="Helical" evidence="6">
    <location>
        <begin position="316"/>
        <end position="334"/>
    </location>
</feature>
<comment type="subcellular location">
    <subcellularLocation>
        <location evidence="1">Membrane</location>
        <topology evidence="1">Multi-pass membrane protein</topology>
    </subcellularLocation>
</comment>
<feature type="transmembrane region" description="Helical" evidence="6">
    <location>
        <begin position="198"/>
        <end position="223"/>
    </location>
</feature>
<feature type="transmembrane region" description="Helical" evidence="6">
    <location>
        <begin position="108"/>
        <end position="129"/>
    </location>
</feature>
<keyword evidence="4 6" id="KW-1133">Transmembrane helix</keyword>
<keyword evidence="3 6" id="KW-0812">Transmembrane</keyword>
<name>A0A261F3N3_9BIFI</name>
<feature type="transmembrane region" description="Helical" evidence="6">
    <location>
        <begin position="160"/>
        <end position="178"/>
    </location>
</feature>
<dbReference type="GO" id="GO:0016020">
    <property type="term" value="C:membrane"/>
    <property type="evidence" value="ECO:0007669"/>
    <property type="project" value="UniProtKB-SubCell"/>
</dbReference>